<sequence length="358" mass="38888">MQPRRLATAITVVCALTVLAMPATAFAAPNPKPDPTASAAPPAAPVTSKPLEDVRKEIDELYRQAAVATEAYNQAQEQTKLQSAEIVKIAQEIVKGEERIKRLKDQAGAAARLQYRTGGLPFGAQMMLSGNPDGFLDGANRLRQGQQATQGLLAELNRTQQDLAQYSKDASAQWKKLEANRVRKETAKKEITGKIAAAEKLESQLEAKERERLAELERQQQYKAQTDWLSSGILKEINGRASEQGRKAVKFATDQIGKPYVWGAEGPLSYDCSGLTSQAWLAAGRGIPRTSQEQWAQLPHVAIKDMRPGDLIIYFADATHVGMYVGDGAIVHAPRPGRNVTVAGAGTMPILGVVRPDK</sequence>
<evidence type="ECO:0000259" key="7">
    <source>
        <dbReference type="PROSITE" id="PS51935"/>
    </source>
</evidence>
<dbReference type="SUPFAM" id="SSF54001">
    <property type="entry name" value="Cysteine proteinases"/>
    <property type="match status" value="1"/>
</dbReference>
<feature type="domain" description="NlpC/P60" evidence="7">
    <location>
        <begin position="242"/>
        <end position="358"/>
    </location>
</feature>
<organism evidence="8 9">
    <name type="scientific">Streptomyces crystallinus</name>
    <dbReference type="NCBI Taxonomy" id="68191"/>
    <lineage>
        <taxon>Bacteria</taxon>
        <taxon>Bacillati</taxon>
        <taxon>Actinomycetota</taxon>
        <taxon>Actinomycetes</taxon>
        <taxon>Kitasatosporales</taxon>
        <taxon>Streptomycetaceae</taxon>
        <taxon>Streptomyces</taxon>
    </lineage>
</organism>
<reference evidence="9" key="1">
    <citation type="journal article" date="2019" name="Int. J. Syst. Evol. Microbiol.">
        <title>The Global Catalogue of Microorganisms (GCM) 10K type strain sequencing project: providing services to taxonomists for standard genome sequencing and annotation.</title>
        <authorList>
            <consortium name="The Broad Institute Genomics Platform"/>
            <consortium name="The Broad Institute Genome Sequencing Center for Infectious Disease"/>
            <person name="Wu L."/>
            <person name="Ma J."/>
        </authorList>
    </citation>
    <scope>NUCLEOTIDE SEQUENCE [LARGE SCALE GENOMIC DNA]</scope>
    <source>
        <strain evidence="9">JCM 5067</strain>
    </source>
</reference>
<dbReference type="Pfam" id="PF00877">
    <property type="entry name" value="NLPC_P60"/>
    <property type="match status" value="1"/>
</dbReference>
<dbReference type="InterPro" id="IPR051794">
    <property type="entry name" value="PG_Endopeptidase_C40"/>
</dbReference>
<evidence type="ECO:0000313" key="8">
    <source>
        <dbReference type="EMBL" id="GAA0626704.1"/>
    </source>
</evidence>
<evidence type="ECO:0000256" key="3">
    <source>
        <dbReference type="ARBA" id="ARBA00022801"/>
    </source>
</evidence>
<dbReference type="Gene3D" id="6.10.250.3150">
    <property type="match status" value="1"/>
</dbReference>
<comment type="caution">
    <text evidence="8">The sequence shown here is derived from an EMBL/GenBank/DDBJ whole genome shotgun (WGS) entry which is preliminary data.</text>
</comment>
<comment type="similarity">
    <text evidence="1">Belongs to the peptidase C40 family.</text>
</comment>
<proteinExistence type="inferred from homology"/>
<name>A0ABP3S5N2_9ACTN</name>
<evidence type="ECO:0000256" key="6">
    <source>
        <dbReference type="SAM" id="SignalP"/>
    </source>
</evidence>
<evidence type="ECO:0000256" key="2">
    <source>
        <dbReference type="ARBA" id="ARBA00022670"/>
    </source>
</evidence>
<accession>A0ABP3S5N2</accession>
<dbReference type="Proteomes" id="UP001500668">
    <property type="component" value="Unassembled WGS sequence"/>
</dbReference>
<keyword evidence="6" id="KW-0732">Signal</keyword>
<evidence type="ECO:0000313" key="9">
    <source>
        <dbReference type="Proteomes" id="UP001500668"/>
    </source>
</evidence>
<dbReference type="EMBL" id="BAAACA010000064">
    <property type="protein sequence ID" value="GAA0626704.1"/>
    <property type="molecule type" value="Genomic_DNA"/>
</dbReference>
<feature type="signal peptide" evidence="6">
    <location>
        <begin position="1"/>
        <end position="27"/>
    </location>
</feature>
<dbReference type="PROSITE" id="PS51935">
    <property type="entry name" value="NLPC_P60"/>
    <property type="match status" value="1"/>
</dbReference>
<dbReference type="PANTHER" id="PTHR47359">
    <property type="entry name" value="PEPTIDOGLYCAN DL-ENDOPEPTIDASE CWLO"/>
    <property type="match status" value="1"/>
</dbReference>
<gene>
    <name evidence="8" type="ORF">GCM10010394_66840</name>
</gene>
<feature type="coiled-coil region" evidence="5">
    <location>
        <begin position="51"/>
        <end position="106"/>
    </location>
</feature>
<feature type="coiled-coil region" evidence="5">
    <location>
        <begin position="184"/>
        <end position="218"/>
    </location>
</feature>
<keyword evidence="3" id="KW-0378">Hydrolase</keyword>
<keyword evidence="5" id="KW-0175">Coiled coil</keyword>
<keyword evidence="9" id="KW-1185">Reference proteome</keyword>
<evidence type="ECO:0000256" key="1">
    <source>
        <dbReference type="ARBA" id="ARBA00007074"/>
    </source>
</evidence>
<dbReference type="InterPro" id="IPR038765">
    <property type="entry name" value="Papain-like_cys_pep_sf"/>
</dbReference>
<evidence type="ECO:0000256" key="5">
    <source>
        <dbReference type="SAM" id="Coils"/>
    </source>
</evidence>
<keyword evidence="2" id="KW-0645">Protease</keyword>
<dbReference type="InterPro" id="IPR000064">
    <property type="entry name" value="NLP_P60_dom"/>
</dbReference>
<dbReference type="PANTHER" id="PTHR47359:SF3">
    <property type="entry name" value="NLP_P60 DOMAIN-CONTAINING PROTEIN-RELATED"/>
    <property type="match status" value="1"/>
</dbReference>
<evidence type="ECO:0000256" key="4">
    <source>
        <dbReference type="ARBA" id="ARBA00022807"/>
    </source>
</evidence>
<feature type="chain" id="PRO_5046885902" evidence="6">
    <location>
        <begin position="28"/>
        <end position="358"/>
    </location>
</feature>
<protein>
    <submittedName>
        <fullName evidence="8">C40 family peptidase</fullName>
    </submittedName>
</protein>
<dbReference type="Gene3D" id="3.90.1720.10">
    <property type="entry name" value="endopeptidase domain like (from Nostoc punctiforme)"/>
    <property type="match status" value="1"/>
</dbReference>
<keyword evidence="4" id="KW-0788">Thiol protease</keyword>